<protein>
    <recommendedName>
        <fullName evidence="3">PhoP regulatory network protein YrbL</fullName>
    </recommendedName>
</protein>
<dbReference type="RefSeq" id="WP_085863107.1">
    <property type="nucleotide sequence ID" value="NZ_FWFT01000001.1"/>
</dbReference>
<dbReference type="AlphaFoldDB" id="A0A1Y5RLM7"/>
<proteinExistence type="predicted"/>
<accession>A0A1Y5RLM7</accession>
<evidence type="ECO:0008006" key="3">
    <source>
        <dbReference type="Google" id="ProtNLM"/>
    </source>
</evidence>
<keyword evidence="2" id="KW-1185">Reference proteome</keyword>
<reference evidence="1 2" key="1">
    <citation type="submission" date="2017-03" db="EMBL/GenBank/DDBJ databases">
        <authorList>
            <person name="Afonso C.L."/>
            <person name="Miller P.J."/>
            <person name="Scott M.A."/>
            <person name="Spackman E."/>
            <person name="Goraichik I."/>
            <person name="Dimitrov K.M."/>
            <person name="Suarez D.L."/>
            <person name="Swayne D.E."/>
        </authorList>
    </citation>
    <scope>NUCLEOTIDE SEQUENCE [LARGE SCALE GENOMIC DNA]</scope>
    <source>
        <strain evidence="1 2">CECT 8397</strain>
    </source>
</reference>
<name>A0A1Y5RLM7_9RHOB</name>
<dbReference type="EMBL" id="FWFT01000001">
    <property type="protein sequence ID" value="SLN19278.1"/>
    <property type="molecule type" value="Genomic_DNA"/>
</dbReference>
<gene>
    <name evidence="1" type="ORF">PSJ8397_00671</name>
</gene>
<dbReference type="InterPro" id="IPR019647">
    <property type="entry name" value="PhoP_reg_network_YrbL"/>
</dbReference>
<evidence type="ECO:0000313" key="1">
    <source>
        <dbReference type="EMBL" id="SLN19278.1"/>
    </source>
</evidence>
<sequence>MQGERPDLIVLSDAVPIARGFERAVYQDPHDPDRLIKVLVPDAAQVQGGRIRAVFARSFSGYRRFLLRQEYREYLHVSLQDLSGASRLPITHMYGFVLTDIGLGCATQKVAGPDGGAAGTWRELIDAGQVGPDQIAAMTDFARRMMQFNVRASDLTAKNVVLGHRTFHGVPGPYEAVLVDGFGDTHAIPIRSLSRRANRAALHKRMDRLGRRAGLMWDRNTRAFTAT</sequence>
<dbReference type="Pfam" id="PF10707">
    <property type="entry name" value="YrbL-PhoP_reg"/>
    <property type="match status" value="1"/>
</dbReference>
<organism evidence="1 2">
    <name type="scientific">Pseudooctadecabacter jejudonensis</name>
    <dbReference type="NCBI Taxonomy" id="1391910"/>
    <lineage>
        <taxon>Bacteria</taxon>
        <taxon>Pseudomonadati</taxon>
        <taxon>Pseudomonadota</taxon>
        <taxon>Alphaproteobacteria</taxon>
        <taxon>Rhodobacterales</taxon>
        <taxon>Paracoccaceae</taxon>
        <taxon>Pseudooctadecabacter</taxon>
    </lineage>
</organism>
<evidence type="ECO:0000313" key="2">
    <source>
        <dbReference type="Proteomes" id="UP000193623"/>
    </source>
</evidence>
<dbReference type="OrthoDB" id="5421848at2"/>
<dbReference type="Proteomes" id="UP000193623">
    <property type="component" value="Unassembled WGS sequence"/>
</dbReference>